<sequence length="143" mass="16310">MISCASVEYDCNYCESCESCTKHICDYCGNCEGILFSFGEMDFDLCQECFAELQGWLIKGITKIDQGKKNETIPEIITVTRKTITEDDRTKIFERDNYQCVFCKSKVHLQIDHVIPFSKGGTTTSDNLQTLCKKCNSKKRAKI</sequence>
<dbReference type="CDD" id="cd00085">
    <property type="entry name" value="HNHc"/>
    <property type="match status" value="1"/>
</dbReference>
<dbReference type="PANTHER" id="PTHR33877:SF2">
    <property type="entry name" value="OS07G0170200 PROTEIN"/>
    <property type="match status" value="1"/>
</dbReference>
<protein>
    <submittedName>
        <fullName evidence="2">Putative homing endonuclease</fullName>
    </submittedName>
</protein>
<keyword evidence="2" id="KW-0378">Hydrolase</keyword>
<gene>
    <name evidence="2" type="ORF">TM448A00672_0022</name>
</gene>
<evidence type="ECO:0000313" key="2">
    <source>
        <dbReference type="EMBL" id="QJA47456.1"/>
    </source>
</evidence>
<name>A0A6H1ZHQ3_9ZZZZ</name>
<proteinExistence type="predicted"/>
<feature type="domain" description="HNH nuclease" evidence="1">
    <location>
        <begin position="87"/>
        <end position="137"/>
    </location>
</feature>
<dbReference type="Pfam" id="PF01844">
    <property type="entry name" value="HNH"/>
    <property type="match status" value="1"/>
</dbReference>
<organism evidence="2">
    <name type="scientific">viral metagenome</name>
    <dbReference type="NCBI Taxonomy" id="1070528"/>
    <lineage>
        <taxon>unclassified sequences</taxon>
        <taxon>metagenomes</taxon>
        <taxon>organismal metagenomes</taxon>
    </lineage>
</organism>
<dbReference type="InterPro" id="IPR003615">
    <property type="entry name" value="HNH_nuc"/>
</dbReference>
<evidence type="ECO:0000259" key="1">
    <source>
        <dbReference type="SMART" id="SM00507"/>
    </source>
</evidence>
<dbReference type="GO" id="GO:0004519">
    <property type="term" value="F:endonuclease activity"/>
    <property type="evidence" value="ECO:0007669"/>
    <property type="project" value="UniProtKB-KW"/>
</dbReference>
<dbReference type="Gene3D" id="1.10.30.50">
    <property type="match status" value="1"/>
</dbReference>
<reference evidence="2" key="1">
    <citation type="submission" date="2020-03" db="EMBL/GenBank/DDBJ databases">
        <title>The deep terrestrial virosphere.</title>
        <authorList>
            <person name="Holmfeldt K."/>
            <person name="Nilsson E."/>
            <person name="Simone D."/>
            <person name="Lopez-Fernandez M."/>
            <person name="Wu X."/>
            <person name="de Brujin I."/>
            <person name="Lundin D."/>
            <person name="Andersson A."/>
            <person name="Bertilsson S."/>
            <person name="Dopson M."/>
        </authorList>
    </citation>
    <scope>NUCLEOTIDE SEQUENCE</scope>
    <source>
        <strain evidence="2">TM448A00672</strain>
    </source>
</reference>
<dbReference type="InterPro" id="IPR052892">
    <property type="entry name" value="NA-targeting_endonuclease"/>
</dbReference>
<dbReference type="PANTHER" id="PTHR33877">
    <property type="entry name" value="SLL1193 PROTEIN"/>
    <property type="match status" value="1"/>
</dbReference>
<dbReference type="InterPro" id="IPR002711">
    <property type="entry name" value="HNH"/>
</dbReference>
<keyword evidence="2" id="KW-0540">Nuclease</keyword>
<dbReference type="AlphaFoldDB" id="A0A6H1ZHQ3"/>
<accession>A0A6H1ZHQ3</accession>
<dbReference type="SMART" id="SM00507">
    <property type="entry name" value="HNHc"/>
    <property type="match status" value="1"/>
</dbReference>
<keyword evidence="2" id="KW-0255">Endonuclease</keyword>
<dbReference type="EMBL" id="MT144043">
    <property type="protein sequence ID" value="QJA47456.1"/>
    <property type="molecule type" value="Genomic_DNA"/>
</dbReference>